<protein>
    <submittedName>
        <fullName evidence="1">Uncharacterized protein</fullName>
    </submittedName>
</protein>
<name>A0A226F3H1_FOLCA</name>
<organism evidence="1 2">
    <name type="scientific">Folsomia candida</name>
    <name type="common">Springtail</name>
    <dbReference type="NCBI Taxonomy" id="158441"/>
    <lineage>
        <taxon>Eukaryota</taxon>
        <taxon>Metazoa</taxon>
        <taxon>Ecdysozoa</taxon>
        <taxon>Arthropoda</taxon>
        <taxon>Hexapoda</taxon>
        <taxon>Collembola</taxon>
        <taxon>Entomobryomorpha</taxon>
        <taxon>Isotomoidea</taxon>
        <taxon>Isotomidae</taxon>
        <taxon>Proisotominae</taxon>
        <taxon>Folsomia</taxon>
    </lineage>
</organism>
<dbReference type="Proteomes" id="UP000198287">
    <property type="component" value="Unassembled WGS sequence"/>
</dbReference>
<dbReference type="AlphaFoldDB" id="A0A226F3H1"/>
<reference evidence="1 2" key="1">
    <citation type="submission" date="2015-12" db="EMBL/GenBank/DDBJ databases">
        <title>The genome of Folsomia candida.</title>
        <authorList>
            <person name="Faddeeva A."/>
            <person name="Derks M.F."/>
            <person name="Anvar Y."/>
            <person name="Smit S."/>
            <person name="Van Straalen N."/>
            <person name="Roelofs D."/>
        </authorList>
    </citation>
    <scope>NUCLEOTIDE SEQUENCE [LARGE SCALE GENOMIC DNA]</scope>
    <source>
        <strain evidence="1 2">VU population</strain>
        <tissue evidence="1">Whole body</tissue>
    </source>
</reference>
<dbReference type="PANTHER" id="PTHR31025">
    <property type="entry name" value="SI:CH211-196P9.1-RELATED"/>
    <property type="match status" value="1"/>
</dbReference>
<evidence type="ECO:0000313" key="2">
    <source>
        <dbReference type="Proteomes" id="UP000198287"/>
    </source>
</evidence>
<sequence>MSSSKLVRVGNSLGGKKLISLDGNFDTFLSTVRNKYGLDDESIINLEDDQGAEVDIDTFPILLELSGIPNLVFKLAGEEYSEFTVNLTDGSPPRSDLQIVNTRSSTSLIPISGREYGFQDNFGLMLHNFLQQDDETNQVVCRSVILKILESPSSADQKLLAEAIIEIVPCWRYAGSANGLNILFDEVGPSGLIQTRLRNIHKNLNTTRKAKASKTTRIREGGPTAKVSKLVELGDDVDYDGLINRLNGTCAKSGAVEIRRLMEITLPHREQMRQNNPQSILIVYKKFSECGFMISHEFSLMKKESRSYFLNIWPKFAPKLLEKSKHFTTSPSLVTFLADECANWDTSVAAIFVLLHLIPPAAQGKGKASRCKISDAKNLLISYYKSGTPLQSILDTWDEEKKQPNLLCLGNDKKNLSSFYLVVDKVLLPIEASNITEAADLLFKSHYVFGAEYDKNLQGFWKFLQVFIYNIDIETTDLSRKIKSVSAQLSGILAESAE</sequence>
<keyword evidence="2" id="KW-1185">Reference proteome</keyword>
<proteinExistence type="predicted"/>
<dbReference type="EMBL" id="LNIX01000001">
    <property type="protein sequence ID" value="OXA64345.1"/>
    <property type="molecule type" value="Genomic_DNA"/>
</dbReference>
<evidence type="ECO:0000313" key="1">
    <source>
        <dbReference type="EMBL" id="OXA64345.1"/>
    </source>
</evidence>
<accession>A0A226F3H1</accession>
<comment type="caution">
    <text evidence="1">The sequence shown here is derived from an EMBL/GenBank/DDBJ whole genome shotgun (WGS) entry which is preliminary data.</text>
</comment>
<dbReference type="OMA" id="ADECANW"/>
<dbReference type="OrthoDB" id="6780164at2759"/>
<dbReference type="PANTHER" id="PTHR31025:SF29">
    <property type="entry name" value="SI:CH211-196P9.1"/>
    <property type="match status" value="1"/>
</dbReference>
<gene>
    <name evidence="1" type="ORF">Fcan01_00014</name>
</gene>